<comment type="similarity">
    <text evidence="1">Belongs to the BolA/IbaG family.</text>
</comment>
<dbReference type="InterPro" id="IPR036065">
    <property type="entry name" value="BolA-like_sf"/>
</dbReference>
<dbReference type="SUPFAM" id="SSF82657">
    <property type="entry name" value="BolA-like"/>
    <property type="match status" value="1"/>
</dbReference>
<comment type="caution">
    <text evidence="2">The sequence shown here is derived from an EMBL/GenBank/DDBJ whole genome shotgun (WGS) entry which is preliminary data.</text>
</comment>
<keyword evidence="2" id="KW-0131">Cell cycle</keyword>
<dbReference type="Proteomes" id="UP000019666">
    <property type="component" value="Unassembled WGS sequence"/>
</dbReference>
<dbReference type="EMBL" id="AOSK01000035">
    <property type="protein sequence ID" value="EYD77156.1"/>
    <property type="molecule type" value="Genomic_DNA"/>
</dbReference>
<dbReference type="PATRIC" id="fig|442562.3.peg.1257"/>
<evidence type="ECO:0000256" key="1">
    <source>
        <dbReference type="RuleBase" id="RU003860"/>
    </source>
</evidence>
<dbReference type="OrthoDB" id="9811118at2"/>
<dbReference type="AlphaFoldDB" id="A0A017HS02"/>
<gene>
    <name evidence="2" type="ORF">Rumeso_01268</name>
</gene>
<sequence length="85" mass="9433">MSIADEIRQRLESAFQPSRLDVLDESEGHRGHAGWREGGETHWRIRIDAPALANLSRVQRHRAVHAALGPEIIGRIHALALEVGA</sequence>
<protein>
    <submittedName>
        <fullName evidence="2">Cell division protein BolA</fullName>
    </submittedName>
</protein>
<dbReference type="STRING" id="442562.Rumeso_01268"/>
<dbReference type="GO" id="GO:0051301">
    <property type="term" value="P:cell division"/>
    <property type="evidence" value="ECO:0007669"/>
    <property type="project" value="UniProtKB-KW"/>
</dbReference>
<accession>A0A017HS02</accession>
<dbReference type="PIRSF" id="PIRSF003113">
    <property type="entry name" value="BolA"/>
    <property type="match status" value="1"/>
</dbReference>
<evidence type="ECO:0000313" key="2">
    <source>
        <dbReference type="EMBL" id="EYD77156.1"/>
    </source>
</evidence>
<keyword evidence="3" id="KW-1185">Reference proteome</keyword>
<reference evidence="2 3" key="1">
    <citation type="submission" date="2013-02" db="EMBL/GenBank/DDBJ databases">
        <authorList>
            <person name="Fiebig A."/>
            <person name="Goeker M."/>
            <person name="Klenk H.-P.P."/>
        </authorList>
    </citation>
    <scope>NUCLEOTIDE SEQUENCE [LARGE SCALE GENOMIC DNA]</scope>
    <source>
        <strain evidence="2 3">DSM 19309</strain>
    </source>
</reference>
<proteinExistence type="inferred from homology"/>
<dbReference type="PANTHER" id="PTHR46230:SF7">
    <property type="entry name" value="BOLA-LIKE PROTEIN 1"/>
    <property type="match status" value="1"/>
</dbReference>
<dbReference type="Gene3D" id="3.30.300.90">
    <property type="entry name" value="BolA-like"/>
    <property type="match status" value="1"/>
</dbReference>
<dbReference type="HOGENOM" id="CLU_109462_2_1_5"/>
<name>A0A017HS02_9RHOB</name>
<organism evidence="2 3">
    <name type="scientific">Rubellimicrobium mesophilum DSM 19309</name>
    <dbReference type="NCBI Taxonomy" id="442562"/>
    <lineage>
        <taxon>Bacteria</taxon>
        <taxon>Pseudomonadati</taxon>
        <taxon>Pseudomonadota</taxon>
        <taxon>Alphaproteobacteria</taxon>
        <taxon>Rhodobacterales</taxon>
        <taxon>Roseobacteraceae</taxon>
        <taxon>Rubellimicrobium</taxon>
    </lineage>
</organism>
<evidence type="ECO:0000313" key="3">
    <source>
        <dbReference type="Proteomes" id="UP000019666"/>
    </source>
</evidence>
<dbReference type="RefSeq" id="WP_037280001.1">
    <property type="nucleotide sequence ID" value="NZ_KK088568.1"/>
</dbReference>
<dbReference type="PANTHER" id="PTHR46230">
    <property type="match status" value="1"/>
</dbReference>
<keyword evidence="2" id="KW-0132">Cell division</keyword>
<dbReference type="Pfam" id="PF01722">
    <property type="entry name" value="BolA"/>
    <property type="match status" value="1"/>
</dbReference>
<dbReference type="GO" id="GO:0016226">
    <property type="term" value="P:iron-sulfur cluster assembly"/>
    <property type="evidence" value="ECO:0007669"/>
    <property type="project" value="TreeGrafter"/>
</dbReference>
<dbReference type="InterPro" id="IPR002634">
    <property type="entry name" value="BolA"/>
</dbReference>